<dbReference type="Proteomes" id="UP000323994">
    <property type="component" value="Unassembled WGS sequence"/>
</dbReference>
<name>A0A5M8QYM7_9BACT</name>
<dbReference type="AlphaFoldDB" id="A0A5M8QYM7"/>
<proteinExistence type="predicted"/>
<sequence length="126" mass="13431">MKKPIDAKTHGIIDYVFGGIQLIGPSLAGLNKEARVTYQMLSAAFTGVNVLTDTPVGLKKVLSMKAHQTADITFLAGMAALTASGMIKNDKKALAFHLGLLGLSAVNYLLTDYSDNAAQKEIESEF</sequence>
<evidence type="ECO:0000256" key="1">
    <source>
        <dbReference type="SAM" id="Phobius"/>
    </source>
</evidence>
<accession>A0A5M8QYM7</accession>
<dbReference type="RefSeq" id="WP_139012050.1">
    <property type="nucleotide sequence ID" value="NZ_VBSN01000031.1"/>
</dbReference>
<evidence type="ECO:0008006" key="4">
    <source>
        <dbReference type="Google" id="ProtNLM"/>
    </source>
</evidence>
<protein>
    <recommendedName>
        <fullName evidence="4">DUF4267 domain-containing protein</fullName>
    </recommendedName>
</protein>
<evidence type="ECO:0000313" key="2">
    <source>
        <dbReference type="EMBL" id="KAA6439814.1"/>
    </source>
</evidence>
<organism evidence="2 3">
    <name type="scientific">Dyadobacter flavalbus</name>
    <dbReference type="NCBI Taxonomy" id="2579942"/>
    <lineage>
        <taxon>Bacteria</taxon>
        <taxon>Pseudomonadati</taxon>
        <taxon>Bacteroidota</taxon>
        <taxon>Cytophagia</taxon>
        <taxon>Cytophagales</taxon>
        <taxon>Spirosomataceae</taxon>
        <taxon>Dyadobacter</taxon>
    </lineage>
</organism>
<keyword evidence="3" id="KW-1185">Reference proteome</keyword>
<reference evidence="2 3" key="1">
    <citation type="submission" date="2019-05" db="EMBL/GenBank/DDBJ databases">
        <authorList>
            <person name="Qu J.-H."/>
        </authorList>
    </citation>
    <scope>NUCLEOTIDE SEQUENCE [LARGE SCALE GENOMIC DNA]</scope>
    <source>
        <strain evidence="2 3">NS28</strain>
    </source>
</reference>
<gene>
    <name evidence="2" type="ORF">FEM33_10665</name>
</gene>
<feature type="transmembrane region" description="Helical" evidence="1">
    <location>
        <begin position="93"/>
        <end position="110"/>
    </location>
</feature>
<dbReference type="EMBL" id="VBSN01000031">
    <property type="protein sequence ID" value="KAA6439814.1"/>
    <property type="molecule type" value="Genomic_DNA"/>
</dbReference>
<dbReference type="OrthoDB" id="129082at2"/>
<evidence type="ECO:0000313" key="3">
    <source>
        <dbReference type="Proteomes" id="UP000323994"/>
    </source>
</evidence>
<comment type="caution">
    <text evidence="2">The sequence shown here is derived from an EMBL/GenBank/DDBJ whole genome shotgun (WGS) entry which is preliminary data.</text>
</comment>
<keyword evidence="1" id="KW-1133">Transmembrane helix</keyword>
<keyword evidence="1" id="KW-0472">Membrane</keyword>
<keyword evidence="1" id="KW-0812">Transmembrane</keyword>